<dbReference type="OrthoDB" id="437917at2759"/>
<evidence type="ECO:0000256" key="1">
    <source>
        <dbReference type="SAM" id="MobiDB-lite"/>
    </source>
</evidence>
<dbReference type="AlphaFoldDB" id="A0A812L4A7"/>
<reference evidence="2" key="1">
    <citation type="submission" date="2021-02" db="EMBL/GenBank/DDBJ databases">
        <authorList>
            <person name="Dougan E. K."/>
            <person name="Rhodes N."/>
            <person name="Thang M."/>
            <person name="Chan C."/>
        </authorList>
    </citation>
    <scope>NUCLEOTIDE SEQUENCE</scope>
</reference>
<feature type="region of interest" description="Disordered" evidence="1">
    <location>
        <begin position="95"/>
        <end position="142"/>
    </location>
</feature>
<gene>
    <name evidence="2" type="ORF">SNAT2548_LOCUS10692</name>
</gene>
<keyword evidence="3" id="KW-1185">Reference proteome</keyword>
<dbReference type="EMBL" id="CAJNDS010000897">
    <property type="protein sequence ID" value="CAE7239901.1"/>
    <property type="molecule type" value="Genomic_DNA"/>
</dbReference>
<accession>A0A812L4A7</accession>
<evidence type="ECO:0000313" key="3">
    <source>
        <dbReference type="Proteomes" id="UP000604046"/>
    </source>
</evidence>
<protein>
    <submittedName>
        <fullName evidence="2">Uncharacterized protein</fullName>
    </submittedName>
</protein>
<organism evidence="2 3">
    <name type="scientific">Symbiodinium natans</name>
    <dbReference type="NCBI Taxonomy" id="878477"/>
    <lineage>
        <taxon>Eukaryota</taxon>
        <taxon>Sar</taxon>
        <taxon>Alveolata</taxon>
        <taxon>Dinophyceae</taxon>
        <taxon>Suessiales</taxon>
        <taxon>Symbiodiniaceae</taxon>
        <taxon>Symbiodinium</taxon>
    </lineage>
</organism>
<name>A0A812L4A7_9DINO</name>
<sequence>MAVRNPLHADQVLRHSLEKELDQWCFQQLGISKHASLEALRTPKEAALPHVPAVGQDVVIQGSRRRPELNGLRAEVLDDSVDKAGRVTIRVFRPGDLNREGKGSRRMQIRAAHLASRRSAPSLSTAGASAAYVGSQAPASRP</sequence>
<evidence type="ECO:0000313" key="2">
    <source>
        <dbReference type="EMBL" id="CAE7239901.1"/>
    </source>
</evidence>
<dbReference type="Proteomes" id="UP000604046">
    <property type="component" value="Unassembled WGS sequence"/>
</dbReference>
<proteinExistence type="predicted"/>
<comment type="caution">
    <text evidence="2">The sequence shown here is derived from an EMBL/GenBank/DDBJ whole genome shotgun (WGS) entry which is preliminary data.</text>
</comment>